<organism evidence="8 9">
    <name type="scientific">Rubricella aquisinus</name>
    <dbReference type="NCBI Taxonomy" id="2028108"/>
    <lineage>
        <taxon>Bacteria</taxon>
        <taxon>Pseudomonadati</taxon>
        <taxon>Pseudomonadota</taxon>
        <taxon>Alphaproteobacteria</taxon>
        <taxon>Rhodobacterales</taxon>
        <taxon>Paracoccaceae</taxon>
        <taxon>Rubricella</taxon>
    </lineage>
</organism>
<feature type="binding site" evidence="5">
    <location>
        <begin position="70"/>
        <end position="72"/>
    </location>
    <ligand>
        <name>substrate</name>
    </ligand>
</feature>
<evidence type="ECO:0000313" key="8">
    <source>
        <dbReference type="EMBL" id="MBB5514456.1"/>
    </source>
</evidence>
<keyword evidence="9" id="KW-1185">Reference proteome</keyword>
<dbReference type="InterPro" id="IPR027450">
    <property type="entry name" value="AlkB-like"/>
</dbReference>
<dbReference type="SUPFAM" id="SSF51197">
    <property type="entry name" value="Clavaminate synthase-like"/>
    <property type="match status" value="1"/>
</dbReference>
<proteinExistence type="predicted"/>
<comment type="cofactor">
    <cofactor evidence="6">
        <name>Fe(2+)</name>
        <dbReference type="ChEBI" id="CHEBI:29033"/>
    </cofactor>
    <text evidence="6">Binds 1 Fe(2+) ion per subunit.</text>
</comment>
<dbReference type="GO" id="GO:0035515">
    <property type="term" value="F:oxidative RNA demethylase activity"/>
    <property type="evidence" value="ECO:0007669"/>
    <property type="project" value="TreeGrafter"/>
</dbReference>
<feature type="binding site" evidence="5">
    <location>
        <begin position="109"/>
        <end position="111"/>
    </location>
    <ligand>
        <name>2-oxoglutarate</name>
        <dbReference type="ChEBI" id="CHEBI:16810"/>
    </ligand>
</feature>
<dbReference type="GO" id="GO:0008168">
    <property type="term" value="F:methyltransferase activity"/>
    <property type="evidence" value="ECO:0007669"/>
    <property type="project" value="UniProtKB-KW"/>
</dbReference>
<dbReference type="AlphaFoldDB" id="A0A840WXQ2"/>
<dbReference type="PROSITE" id="PS51471">
    <property type="entry name" value="FE2OG_OXY"/>
    <property type="match status" value="1"/>
</dbReference>
<dbReference type="InterPro" id="IPR005123">
    <property type="entry name" value="Oxoglu/Fe-dep_dioxygenase_dom"/>
</dbReference>
<evidence type="ECO:0000256" key="5">
    <source>
        <dbReference type="PIRSR" id="PIRSR604574-1"/>
    </source>
</evidence>
<dbReference type="Pfam" id="PF13532">
    <property type="entry name" value="2OG-FeII_Oxy_2"/>
    <property type="match status" value="1"/>
</dbReference>
<dbReference type="GO" id="GO:0008198">
    <property type="term" value="F:ferrous iron binding"/>
    <property type="evidence" value="ECO:0007669"/>
    <property type="project" value="TreeGrafter"/>
</dbReference>
<dbReference type="RefSeq" id="WP_184008035.1">
    <property type="nucleotide sequence ID" value="NZ_JACIJS010000001.1"/>
</dbReference>
<evidence type="ECO:0000256" key="6">
    <source>
        <dbReference type="PIRSR" id="PIRSR604574-2"/>
    </source>
</evidence>
<feature type="binding site" evidence="5">
    <location>
        <position position="63"/>
    </location>
    <ligand>
        <name>substrate</name>
    </ligand>
</feature>
<dbReference type="PANTHER" id="PTHR16557:SF2">
    <property type="entry name" value="NUCLEIC ACID DIOXYGENASE ALKBH1"/>
    <property type="match status" value="1"/>
</dbReference>
<keyword evidence="3 8" id="KW-0560">Oxidoreductase</keyword>
<reference evidence="8 9" key="1">
    <citation type="submission" date="2020-08" db="EMBL/GenBank/DDBJ databases">
        <title>Genomic Encyclopedia of Type Strains, Phase IV (KMG-IV): sequencing the most valuable type-strain genomes for metagenomic binning, comparative biology and taxonomic classification.</title>
        <authorList>
            <person name="Goeker M."/>
        </authorList>
    </citation>
    <scope>NUCLEOTIDE SEQUENCE [LARGE SCALE GENOMIC DNA]</scope>
    <source>
        <strain evidence="8 9">DSM 103377</strain>
    </source>
</reference>
<dbReference type="Proteomes" id="UP000553766">
    <property type="component" value="Unassembled WGS sequence"/>
</dbReference>
<accession>A0A840WXQ2</accession>
<evidence type="ECO:0000256" key="1">
    <source>
        <dbReference type="ARBA" id="ARBA00022723"/>
    </source>
</evidence>
<feature type="binding site" evidence="6">
    <location>
        <position position="120"/>
    </location>
    <ligand>
        <name>Fe cation</name>
        <dbReference type="ChEBI" id="CHEBI:24875"/>
        <note>catalytic</note>
    </ligand>
</feature>
<dbReference type="InterPro" id="IPR004574">
    <property type="entry name" value="Alkb"/>
</dbReference>
<evidence type="ECO:0000256" key="4">
    <source>
        <dbReference type="ARBA" id="ARBA00023004"/>
    </source>
</evidence>
<dbReference type="GO" id="GO:0032259">
    <property type="term" value="P:methylation"/>
    <property type="evidence" value="ECO:0007669"/>
    <property type="project" value="UniProtKB-KW"/>
</dbReference>
<comment type="caution">
    <text evidence="8">The sequence shown here is derived from an EMBL/GenBank/DDBJ whole genome shotgun (WGS) entry which is preliminary data.</text>
</comment>
<feature type="binding site" evidence="5">
    <location>
        <position position="124"/>
    </location>
    <ligand>
        <name>substrate</name>
    </ligand>
</feature>
<dbReference type="InterPro" id="IPR037151">
    <property type="entry name" value="AlkB-like_sf"/>
</dbReference>
<keyword evidence="4 6" id="KW-0408">Iron</keyword>
<sequence>MEITQKVQVGGAVVYPGALSRDAQMAMVEDVRGIARAAPFFSPLTPWGKPMRVRMTSAGRFGWWSDRKGYRYIPTHPSGSAWPAIPGSILAVWDAVADAAPPPECCLVNYYCEGAKMGLHQDKDEANFAHPVVSISLGDTATFRIGGTERGGKTQSIALKSGDVLVMGGATRLAYHGIDRIKFGSSPLLPDGGRINLTLRVVT</sequence>
<feature type="binding site" evidence="5">
    <location>
        <position position="150"/>
    </location>
    <ligand>
        <name>substrate</name>
    </ligand>
</feature>
<dbReference type="Gene3D" id="2.60.120.590">
    <property type="entry name" value="Alpha-ketoglutarate-dependent dioxygenase AlkB-like"/>
    <property type="match status" value="1"/>
</dbReference>
<name>A0A840WXQ2_9RHOB</name>
<evidence type="ECO:0000313" key="9">
    <source>
        <dbReference type="Proteomes" id="UP000553766"/>
    </source>
</evidence>
<feature type="binding site" evidence="6">
    <location>
        <position position="176"/>
    </location>
    <ligand>
        <name>Fe cation</name>
        <dbReference type="ChEBI" id="CHEBI:24875"/>
        <note>catalytic</note>
    </ligand>
</feature>
<feature type="domain" description="Fe2OG dioxygenase" evidence="7">
    <location>
        <begin position="102"/>
        <end position="203"/>
    </location>
</feature>
<dbReference type="GO" id="GO:0035516">
    <property type="term" value="F:broad specificity oxidative DNA demethylase activity"/>
    <property type="evidence" value="ECO:0007669"/>
    <property type="project" value="UniProtKB-EC"/>
</dbReference>
<evidence type="ECO:0000256" key="2">
    <source>
        <dbReference type="ARBA" id="ARBA00022964"/>
    </source>
</evidence>
<dbReference type="EC" id="1.14.11.33" evidence="8"/>
<dbReference type="PANTHER" id="PTHR16557">
    <property type="entry name" value="ALKYLATED DNA REPAIR PROTEIN ALKB-RELATED"/>
    <property type="match status" value="1"/>
</dbReference>
<dbReference type="GO" id="GO:0035513">
    <property type="term" value="P:oxidative RNA demethylation"/>
    <property type="evidence" value="ECO:0007669"/>
    <property type="project" value="TreeGrafter"/>
</dbReference>
<keyword evidence="8" id="KW-0808">Transferase</keyword>
<evidence type="ECO:0000256" key="3">
    <source>
        <dbReference type="ARBA" id="ARBA00023002"/>
    </source>
</evidence>
<dbReference type="GO" id="GO:0005737">
    <property type="term" value="C:cytoplasm"/>
    <property type="evidence" value="ECO:0007669"/>
    <property type="project" value="TreeGrafter"/>
</dbReference>
<keyword evidence="1 6" id="KW-0479">Metal-binding</keyword>
<feature type="binding site" evidence="6">
    <location>
        <position position="122"/>
    </location>
    <ligand>
        <name>Fe cation</name>
        <dbReference type="ChEBI" id="CHEBI:24875"/>
        <note>catalytic</note>
    </ligand>
</feature>
<dbReference type="EMBL" id="JACIJS010000001">
    <property type="protein sequence ID" value="MBB5514456.1"/>
    <property type="molecule type" value="Genomic_DNA"/>
</dbReference>
<evidence type="ECO:0000259" key="7">
    <source>
        <dbReference type="PROSITE" id="PS51471"/>
    </source>
</evidence>
<feature type="binding site" evidence="5">
    <location>
        <begin position="194"/>
        <end position="200"/>
    </location>
    <ligand>
        <name>2-oxoglutarate</name>
        <dbReference type="ChEBI" id="CHEBI:16810"/>
    </ligand>
</feature>
<keyword evidence="8" id="KW-0489">Methyltransferase</keyword>
<protein>
    <submittedName>
        <fullName evidence="8">Alkylated DNA repair protein (DNA oxidative demethylase)</fullName>
        <ecNumber evidence="8">1.14.11.33</ecNumber>
    </submittedName>
</protein>
<keyword evidence="2" id="KW-0223">Dioxygenase</keyword>
<gene>
    <name evidence="8" type="ORF">FHS89_000454</name>
</gene>